<evidence type="ECO:0000313" key="3">
    <source>
        <dbReference type="Proteomes" id="UP001244341"/>
    </source>
</evidence>
<protein>
    <submittedName>
        <fullName evidence="2">Uncharacterized protein</fullName>
    </submittedName>
</protein>
<feature type="coiled-coil region" evidence="1">
    <location>
        <begin position="48"/>
        <end position="110"/>
    </location>
</feature>
<evidence type="ECO:0000313" key="2">
    <source>
        <dbReference type="EMBL" id="WIA15852.1"/>
    </source>
</evidence>
<name>A0ABY8U3M3_TETOB</name>
<accession>A0ABY8U3M3</accession>
<proteinExistence type="predicted"/>
<keyword evidence="3" id="KW-1185">Reference proteome</keyword>
<gene>
    <name evidence="2" type="ORF">OEZ85_012606</name>
</gene>
<sequence>MCQQPGSPAFNAMQQCSFLQQGVFEDHSQAADSSCHEDDTLMDFWVLLQQTQHNLQDMLVDLETAKIELDLARGRADEAGHAADTLRVQLAAEQQRSAALESQLQRSQAQ</sequence>
<reference evidence="2 3" key="1">
    <citation type="submission" date="2023-05" db="EMBL/GenBank/DDBJ databases">
        <title>A 100% complete, gapless, phased diploid assembly of the Scenedesmus obliquus UTEX 3031 genome.</title>
        <authorList>
            <person name="Biondi T.C."/>
            <person name="Hanschen E.R."/>
            <person name="Kwon T."/>
            <person name="Eng W."/>
            <person name="Kruse C.P.S."/>
            <person name="Koehler S.I."/>
            <person name="Kunde Y."/>
            <person name="Gleasner C.D."/>
            <person name="You Mak K.T."/>
            <person name="Polle J."/>
            <person name="Hovde B.T."/>
            <person name="Starkenburg S.R."/>
        </authorList>
    </citation>
    <scope>NUCLEOTIDE SEQUENCE [LARGE SCALE GENOMIC DNA]</scope>
    <source>
        <strain evidence="2 3">DOE0152z</strain>
    </source>
</reference>
<dbReference type="EMBL" id="CP126214">
    <property type="protein sequence ID" value="WIA15852.1"/>
    <property type="molecule type" value="Genomic_DNA"/>
</dbReference>
<evidence type="ECO:0000256" key="1">
    <source>
        <dbReference type="SAM" id="Coils"/>
    </source>
</evidence>
<dbReference type="Proteomes" id="UP001244341">
    <property type="component" value="Chromosome 7b"/>
</dbReference>
<organism evidence="2 3">
    <name type="scientific">Tetradesmus obliquus</name>
    <name type="common">Green alga</name>
    <name type="synonym">Acutodesmus obliquus</name>
    <dbReference type="NCBI Taxonomy" id="3088"/>
    <lineage>
        <taxon>Eukaryota</taxon>
        <taxon>Viridiplantae</taxon>
        <taxon>Chlorophyta</taxon>
        <taxon>core chlorophytes</taxon>
        <taxon>Chlorophyceae</taxon>
        <taxon>CS clade</taxon>
        <taxon>Sphaeropleales</taxon>
        <taxon>Scenedesmaceae</taxon>
        <taxon>Tetradesmus</taxon>
    </lineage>
</organism>
<keyword evidence="1" id="KW-0175">Coiled coil</keyword>